<evidence type="ECO:0000256" key="4">
    <source>
        <dbReference type="ARBA" id="ARBA00012756"/>
    </source>
</evidence>
<dbReference type="PROSITE" id="PS01182">
    <property type="entry name" value="GLYCOSYL_HYDROL_F35"/>
    <property type="match status" value="1"/>
</dbReference>
<comment type="catalytic activity">
    <reaction evidence="1 13">
        <text>Hydrolysis of terminal non-reducing beta-D-galactose residues in beta-D-galactosides.</text>
        <dbReference type="EC" id="3.2.1.23"/>
    </reaction>
</comment>
<keyword evidence="6 16" id="KW-0732">Signal</keyword>
<dbReference type="Gene3D" id="2.102.20.10">
    <property type="entry name" value="Beta-galactosidase, domain 2"/>
    <property type="match status" value="1"/>
</dbReference>
<dbReference type="PRINTS" id="PR00742">
    <property type="entry name" value="GLHYDRLASE35"/>
</dbReference>
<keyword evidence="5" id="KW-0964">Secreted</keyword>
<dbReference type="GeneID" id="28839794"/>
<comment type="subcellular location">
    <subcellularLocation>
        <location evidence="2">Secreted</location>
    </subcellularLocation>
</comment>
<dbReference type="Pfam" id="PF10435">
    <property type="entry name" value="BetaGal_dom2"/>
    <property type="match status" value="1"/>
</dbReference>
<comment type="similarity">
    <text evidence="3 14">Belongs to the glycosyl hydrolase 35 family.</text>
</comment>
<keyword evidence="7 13" id="KW-0378">Hydrolase</keyword>
<dbReference type="Proteomes" id="UP000091956">
    <property type="component" value="Unassembled WGS sequence"/>
</dbReference>
<dbReference type="InterPro" id="IPR036833">
    <property type="entry name" value="BetaGal_dom3_sf"/>
</dbReference>
<dbReference type="EC" id="3.2.1.23" evidence="4 13"/>
<dbReference type="InterPro" id="IPR018954">
    <property type="entry name" value="Betagal_dom2"/>
</dbReference>
<feature type="signal peptide" evidence="16">
    <location>
        <begin position="1"/>
        <end position="19"/>
    </location>
</feature>
<dbReference type="InterPro" id="IPR001944">
    <property type="entry name" value="Glycoside_Hdrlase_35"/>
</dbReference>
<evidence type="ECO:0000256" key="13">
    <source>
        <dbReference type="RuleBase" id="RU000675"/>
    </source>
</evidence>
<dbReference type="RefSeq" id="XP_018128636.1">
    <property type="nucleotide sequence ID" value="XM_018275856.2"/>
</dbReference>
<evidence type="ECO:0000256" key="15">
    <source>
        <dbReference type="SAM" id="MobiDB-lite"/>
    </source>
</evidence>
<gene>
    <name evidence="18" type="ORF">VE01_06408</name>
</gene>
<evidence type="ECO:0000256" key="9">
    <source>
        <dbReference type="ARBA" id="ARBA00023180"/>
    </source>
</evidence>
<feature type="chain" id="PRO_5008608654" description="Beta-galactosidase" evidence="16">
    <location>
        <begin position="20"/>
        <end position="991"/>
    </location>
</feature>
<evidence type="ECO:0000259" key="17">
    <source>
        <dbReference type="SMART" id="SM01029"/>
    </source>
</evidence>
<evidence type="ECO:0000256" key="14">
    <source>
        <dbReference type="RuleBase" id="RU003679"/>
    </source>
</evidence>
<dbReference type="InterPro" id="IPR008979">
    <property type="entry name" value="Galactose-bd-like_sf"/>
</dbReference>
<evidence type="ECO:0000256" key="10">
    <source>
        <dbReference type="ARBA" id="ARBA00023277"/>
    </source>
</evidence>
<evidence type="ECO:0000256" key="8">
    <source>
        <dbReference type="ARBA" id="ARBA00023157"/>
    </source>
</evidence>
<reference evidence="18 19" key="1">
    <citation type="submission" date="2016-03" db="EMBL/GenBank/DDBJ databases">
        <title>Comparative genomics of Pseudogymnoascus destructans, the fungus causing white-nose syndrome of bats.</title>
        <authorList>
            <person name="Palmer J.M."/>
            <person name="Drees K.P."/>
            <person name="Foster J.T."/>
            <person name="Lindner D.L."/>
        </authorList>
    </citation>
    <scope>NUCLEOTIDE SEQUENCE [LARGE SCALE GENOMIC DNA]</scope>
    <source>
        <strain evidence="18 19">UAMH 10579</strain>
    </source>
</reference>
<sequence>MKISTLVTAACVAFQGTAAAVVSGKPSTFIRDYDKRDLLQDVVTWDEHSLFIHGKRAMIFSGEVHPWRLPVPSLWLDLFEKIKALGYNTVSFYVDWNLLEGKQGEFRADGVFAYEPFFEAATKAGIWLIARPGPYINAEVAAGGLPGWLQRIKGMIRTNADDYMEATELYVASIGAIIAKAQITNGGPVILYQPENEYSGGIPPAVFPDAPYFQRVIDQVRKAGIVVPLINNDAWSGGHNAPGTGLGEVDIYAHDNYPIGFDCSDPTVWPANGLRTDQYSTRVEISPNTPYTIPEFQGGAFSPWGGWPIDKCAELVNQEAERVLYKNNYAAGISIMNLYMTYGGLNWGNLGHYGGFSTYDYGAAIKADRTITREKYSEAKLQAQFLKASPDYLTAVPTNLSTTLYTDNVNLAVTPVIGSEAPSSFYIVRHNIYNSTETTTYRLNIATSAGKLTVPRLGGKLTLNGRDSKVHVTDYNVGGTTLLYSTAEVFTWKKFDSGKVLILYGGPEELHEASIVSTAKPTIIEGKGVTTKSIDGNVVLQWKTSASRSIVKIGDLSVYILDRNSAYNYWVPDLADGSAVIVKAGYLVRTAATKGNTLQLTGDFNATTPFEVIGAPKSAKKLTINGQPVAIETSKSTGSWHGLVKYQRPFINIPDLERLQWKSTDALPEIQTSYADSAWPSADKKTSTNTYRNLTTPTSLYSSDYGFHYGYLIYRGHFVATGQETTITIYTQGRNAYGTSAWLNGVDLGSNAGDAIVGDTNTTYTLGKLSKGKKYVLTMLMDNMGYDGNWVIGSDSMKNPNGILHYEFAGRKQSDITWKLTGNLGGEDYVDKTRGPLNEGGLFPERQGWHQQKPPTNGWKASKPTTGISKAGVAFYTAELDLHIPKGWDVPLSFTFKKTKSNEKFRAQLYVNGYQFGKYINNIGPQVDFSVPQGILNYQGSNTVALTLWAQQPSGAKLEGLSLTAGTPVLTALENVELVPMPKYAKRAGAY</sequence>
<dbReference type="FunFam" id="3.20.20.80:FF:000040">
    <property type="entry name" value="Beta-galactosidase A"/>
    <property type="match status" value="1"/>
</dbReference>
<dbReference type="Gene3D" id="2.60.120.260">
    <property type="entry name" value="Galactose-binding domain-like"/>
    <property type="match status" value="2"/>
</dbReference>
<dbReference type="STRING" id="342668.A0A1B8GGG8"/>
<evidence type="ECO:0000256" key="1">
    <source>
        <dbReference type="ARBA" id="ARBA00001412"/>
    </source>
</evidence>
<dbReference type="SMART" id="SM01029">
    <property type="entry name" value="BetaGal_dom2"/>
    <property type="match status" value="1"/>
</dbReference>
<evidence type="ECO:0000256" key="2">
    <source>
        <dbReference type="ARBA" id="ARBA00004613"/>
    </source>
</evidence>
<dbReference type="FunFam" id="2.60.120.260:FF:000088">
    <property type="entry name" value="Beta-galactosidase A"/>
    <property type="match status" value="1"/>
</dbReference>
<dbReference type="SUPFAM" id="SSF51445">
    <property type="entry name" value="(Trans)glycosidases"/>
    <property type="match status" value="1"/>
</dbReference>
<dbReference type="Pfam" id="PF13364">
    <property type="entry name" value="BetaGal_ABD2"/>
    <property type="match status" value="2"/>
</dbReference>
<feature type="region of interest" description="Disordered" evidence="15">
    <location>
        <begin position="843"/>
        <end position="863"/>
    </location>
</feature>
<keyword evidence="10" id="KW-0119">Carbohydrate metabolism</keyword>
<evidence type="ECO:0000256" key="11">
    <source>
        <dbReference type="ARBA" id="ARBA00023295"/>
    </source>
</evidence>
<organism evidence="18 19">
    <name type="scientific">Pseudogymnoascus verrucosus</name>
    <dbReference type="NCBI Taxonomy" id="342668"/>
    <lineage>
        <taxon>Eukaryota</taxon>
        <taxon>Fungi</taxon>
        <taxon>Dikarya</taxon>
        <taxon>Ascomycota</taxon>
        <taxon>Pezizomycotina</taxon>
        <taxon>Leotiomycetes</taxon>
        <taxon>Thelebolales</taxon>
        <taxon>Thelebolaceae</taxon>
        <taxon>Pseudogymnoascus</taxon>
    </lineage>
</organism>
<dbReference type="SUPFAM" id="SSF49785">
    <property type="entry name" value="Galactose-binding domain-like"/>
    <property type="match status" value="2"/>
</dbReference>
<dbReference type="InterPro" id="IPR019801">
    <property type="entry name" value="Glyco_hydro_35_CS"/>
</dbReference>
<dbReference type="GO" id="GO:0004565">
    <property type="term" value="F:beta-galactosidase activity"/>
    <property type="evidence" value="ECO:0007669"/>
    <property type="project" value="UniProtKB-EC"/>
</dbReference>
<keyword evidence="12" id="KW-0624">Polysaccharide degradation</keyword>
<dbReference type="SUPFAM" id="SSF117100">
    <property type="entry name" value="Beta-galactosidase LacA, domain 3"/>
    <property type="match status" value="1"/>
</dbReference>
<evidence type="ECO:0000256" key="12">
    <source>
        <dbReference type="ARBA" id="ARBA00023326"/>
    </source>
</evidence>
<dbReference type="FunFam" id="2.102.20.10:FF:000001">
    <property type="entry name" value="Beta-galactosidase A"/>
    <property type="match status" value="1"/>
</dbReference>
<dbReference type="Pfam" id="PF01301">
    <property type="entry name" value="Glyco_hydro_35"/>
    <property type="match status" value="1"/>
</dbReference>
<proteinExistence type="inferred from homology"/>
<dbReference type="Pfam" id="PF13363">
    <property type="entry name" value="BetaGal_dom3"/>
    <property type="match status" value="1"/>
</dbReference>
<dbReference type="OrthoDB" id="1657402at2759"/>
<keyword evidence="8" id="KW-1015">Disulfide bond</keyword>
<dbReference type="EMBL" id="KV460240">
    <property type="protein sequence ID" value="OBT94903.1"/>
    <property type="molecule type" value="Genomic_DNA"/>
</dbReference>
<dbReference type="InterPro" id="IPR037110">
    <property type="entry name" value="Betagal_dom2_sf"/>
</dbReference>
<dbReference type="FunFam" id="2.60.120.260:FF:000065">
    <property type="entry name" value="Beta-galactosidase A"/>
    <property type="match status" value="1"/>
</dbReference>
<evidence type="ECO:0000313" key="18">
    <source>
        <dbReference type="EMBL" id="OBT94903.1"/>
    </source>
</evidence>
<evidence type="ECO:0000313" key="19">
    <source>
        <dbReference type="Proteomes" id="UP000091956"/>
    </source>
</evidence>
<keyword evidence="11 13" id="KW-0326">Glycosidase</keyword>
<dbReference type="InterPro" id="IPR017853">
    <property type="entry name" value="GH"/>
</dbReference>
<dbReference type="Gene3D" id="3.20.20.80">
    <property type="entry name" value="Glycosidases"/>
    <property type="match status" value="1"/>
</dbReference>
<evidence type="ECO:0000256" key="7">
    <source>
        <dbReference type="ARBA" id="ARBA00022801"/>
    </source>
</evidence>
<dbReference type="PANTHER" id="PTHR23421">
    <property type="entry name" value="BETA-GALACTOSIDASE RELATED"/>
    <property type="match status" value="1"/>
</dbReference>
<dbReference type="InterPro" id="IPR025972">
    <property type="entry name" value="BetaGal_dom3"/>
</dbReference>
<dbReference type="InterPro" id="IPR031330">
    <property type="entry name" value="Gly_Hdrlase_35_cat"/>
</dbReference>
<dbReference type="AlphaFoldDB" id="A0A1B8GGG8"/>
<evidence type="ECO:0000256" key="5">
    <source>
        <dbReference type="ARBA" id="ARBA00022525"/>
    </source>
</evidence>
<protein>
    <recommendedName>
        <fullName evidence="4 13">Beta-galactosidase</fullName>
        <ecNumber evidence="4 13">3.2.1.23</ecNumber>
    </recommendedName>
</protein>
<dbReference type="InterPro" id="IPR025300">
    <property type="entry name" value="BetaGal_jelly_roll_dom"/>
</dbReference>
<evidence type="ECO:0000256" key="6">
    <source>
        <dbReference type="ARBA" id="ARBA00022729"/>
    </source>
</evidence>
<feature type="domain" description="Beta-galactosidase" evidence="17">
    <location>
        <begin position="392"/>
        <end position="569"/>
    </location>
</feature>
<name>A0A1B8GGG8_9PEZI</name>
<keyword evidence="19" id="KW-1185">Reference proteome</keyword>
<dbReference type="SUPFAM" id="SSF51011">
    <property type="entry name" value="Glycosyl hydrolase domain"/>
    <property type="match status" value="1"/>
</dbReference>
<reference evidence="19" key="2">
    <citation type="journal article" date="2018" name="Nat. Commun.">
        <title>Extreme sensitivity to ultraviolet light in the fungal pathogen causing white-nose syndrome of bats.</title>
        <authorList>
            <person name="Palmer J.M."/>
            <person name="Drees K.P."/>
            <person name="Foster J.T."/>
            <person name="Lindner D.L."/>
        </authorList>
    </citation>
    <scope>NUCLEOTIDE SEQUENCE [LARGE SCALE GENOMIC DNA]</scope>
    <source>
        <strain evidence="19">UAMH 10579</strain>
    </source>
</reference>
<dbReference type="GO" id="GO:0000272">
    <property type="term" value="P:polysaccharide catabolic process"/>
    <property type="evidence" value="ECO:0007669"/>
    <property type="project" value="UniProtKB-KW"/>
</dbReference>
<accession>A0A1B8GGG8</accession>
<evidence type="ECO:0000256" key="3">
    <source>
        <dbReference type="ARBA" id="ARBA00009809"/>
    </source>
</evidence>
<evidence type="ECO:0000256" key="16">
    <source>
        <dbReference type="SAM" id="SignalP"/>
    </source>
</evidence>
<dbReference type="GO" id="GO:0005576">
    <property type="term" value="C:extracellular region"/>
    <property type="evidence" value="ECO:0007669"/>
    <property type="project" value="UniProtKB-SubCell"/>
</dbReference>
<keyword evidence="9" id="KW-0325">Glycoprotein</keyword>